<organism evidence="1 2">
    <name type="scientific">Ambrosiozyma monospora</name>
    <name type="common">Yeast</name>
    <name type="synonym">Endomycopsis monosporus</name>
    <dbReference type="NCBI Taxonomy" id="43982"/>
    <lineage>
        <taxon>Eukaryota</taxon>
        <taxon>Fungi</taxon>
        <taxon>Dikarya</taxon>
        <taxon>Ascomycota</taxon>
        <taxon>Saccharomycotina</taxon>
        <taxon>Pichiomycetes</taxon>
        <taxon>Pichiales</taxon>
        <taxon>Pichiaceae</taxon>
        <taxon>Ambrosiozyma</taxon>
    </lineage>
</organism>
<evidence type="ECO:0000313" key="2">
    <source>
        <dbReference type="Proteomes" id="UP001165064"/>
    </source>
</evidence>
<comment type="caution">
    <text evidence="1">The sequence shown here is derived from an EMBL/GenBank/DDBJ whole genome shotgun (WGS) entry which is preliminary data.</text>
</comment>
<gene>
    <name evidence="1" type="ORF">Amon02_001189200</name>
</gene>
<protein>
    <submittedName>
        <fullName evidence="1">Unnamed protein product</fullName>
    </submittedName>
</protein>
<dbReference type="Proteomes" id="UP001165064">
    <property type="component" value="Unassembled WGS sequence"/>
</dbReference>
<sequence>MRKMGQTKKRQSLKQGQKMKQLKMKLEQKMKQLRMKQWWKNKQLNQLENFTKTTQVESIFQVSKRDTSLSSSNGTSTLFTTFRTSEEEETGSEEVAEEELIGAEEEAELEAAEEEGVQVIAVPVGVVAKEHNPNGSSKYLPKVSHKPTAQPKQSKA</sequence>
<evidence type="ECO:0000313" key="1">
    <source>
        <dbReference type="EMBL" id="GMF03737.1"/>
    </source>
</evidence>
<dbReference type="EMBL" id="BSXS01013219">
    <property type="protein sequence ID" value="GMF03737.1"/>
    <property type="molecule type" value="Genomic_DNA"/>
</dbReference>
<reference evidence="1" key="1">
    <citation type="submission" date="2023-04" db="EMBL/GenBank/DDBJ databases">
        <title>Ambrosiozyma monospora NBRC 10751.</title>
        <authorList>
            <person name="Ichikawa N."/>
            <person name="Sato H."/>
            <person name="Tonouchi N."/>
        </authorList>
    </citation>
    <scope>NUCLEOTIDE SEQUENCE</scope>
    <source>
        <strain evidence="1">NBRC 10751</strain>
    </source>
</reference>
<keyword evidence="2" id="KW-1185">Reference proteome</keyword>
<proteinExistence type="predicted"/>
<accession>A0ACB5U861</accession>
<name>A0ACB5U861_AMBMO</name>